<feature type="transmembrane region" description="Helical" evidence="7">
    <location>
        <begin position="299"/>
        <end position="318"/>
    </location>
</feature>
<reference evidence="9 10" key="1">
    <citation type="submission" date="2018-10" db="EMBL/GenBank/DDBJ databases">
        <title>Isolation, diversity and antifungal activity of actinobacteria from wheat.</title>
        <authorList>
            <person name="Han C."/>
        </authorList>
    </citation>
    <scope>NUCLEOTIDE SEQUENCE [LARGE SCALE GENOMIC DNA]</scope>
    <source>
        <strain evidence="9 10">NEAU-YY56</strain>
    </source>
</reference>
<evidence type="ECO:0000256" key="6">
    <source>
        <dbReference type="ARBA" id="ARBA00023136"/>
    </source>
</evidence>
<keyword evidence="2 7" id="KW-0813">Transport</keyword>
<organism evidence="9 10">
    <name type="scientific">Cellulomonas triticagri</name>
    <dbReference type="NCBI Taxonomy" id="2483352"/>
    <lineage>
        <taxon>Bacteria</taxon>
        <taxon>Bacillati</taxon>
        <taxon>Actinomycetota</taxon>
        <taxon>Actinomycetes</taxon>
        <taxon>Micrococcales</taxon>
        <taxon>Cellulomonadaceae</taxon>
        <taxon>Cellulomonas</taxon>
    </lineage>
</organism>
<dbReference type="Pfam" id="PF19300">
    <property type="entry name" value="BPD_transp_1_N"/>
    <property type="match status" value="1"/>
</dbReference>
<feature type="transmembrane region" description="Helical" evidence="7">
    <location>
        <begin position="132"/>
        <end position="154"/>
    </location>
</feature>
<dbReference type="InterPro" id="IPR035906">
    <property type="entry name" value="MetI-like_sf"/>
</dbReference>
<name>A0A3M2J5H5_9CELL</name>
<dbReference type="InterPro" id="IPR045621">
    <property type="entry name" value="BPD_transp_1_N"/>
</dbReference>
<dbReference type="AlphaFoldDB" id="A0A3M2J5H5"/>
<evidence type="ECO:0000256" key="1">
    <source>
        <dbReference type="ARBA" id="ARBA00004651"/>
    </source>
</evidence>
<dbReference type="PANTHER" id="PTHR43163">
    <property type="entry name" value="DIPEPTIDE TRANSPORT SYSTEM PERMEASE PROTEIN DPPB-RELATED"/>
    <property type="match status" value="1"/>
</dbReference>
<dbReference type="OrthoDB" id="3171583at2"/>
<keyword evidence="4 7" id="KW-0812">Transmembrane</keyword>
<feature type="transmembrane region" description="Helical" evidence="7">
    <location>
        <begin position="199"/>
        <end position="219"/>
    </location>
</feature>
<dbReference type="Pfam" id="PF00528">
    <property type="entry name" value="BPD_transp_1"/>
    <property type="match status" value="1"/>
</dbReference>
<keyword evidence="5 7" id="KW-1133">Transmembrane helix</keyword>
<dbReference type="CDD" id="cd06261">
    <property type="entry name" value="TM_PBP2"/>
    <property type="match status" value="1"/>
</dbReference>
<dbReference type="SUPFAM" id="SSF161098">
    <property type="entry name" value="MetI-like"/>
    <property type="match status" value="1"/>
</dbReference>
<evidence type="ECO:0000256" key="5">
    <source>
        <dbReference type="ARBA" id="ARBA00022989"/>
    </source>
</evidence>
<dbReference type="PROSITE" id="PS50928">
    <property type="entry name" value="ABC_TM1"/>
    <property type="match status" value="1"/>
</dbReference>
<gene>
    <name evidence="9" type="ORF">EBM89_15200</name>
</gene>
<dbReference type="GO" id="GO:0005886">
    <property type="term" value="C:plasma membrane"/>
    <property type="evidence" value="ECO:0007669"/>
    <property type="project" value="UniProtKB-SubCell"/>
</dbReference>
<protein>
    <submittedName>
        <fullName evidence="9">ABC transporter permease</fullName>
    </submittedName>
</protein>
<dbReference type="Gene3D" id="1.10.3720.10">
    <property type="entry name" value="MetI-like"/>
    <property type="match status" value="1"/>
</dbReference>
<comment type="caution">
    <text evidence="9">The sequence shown here is derived from an EMBL/GenBank/DDBJ whole genome shotgun (WGS) entry which is preliminary data.</text>
</comment>
<feature type="domain" description="ABC transmembrane type-1" evidence="8">
    <location>
        <begin position="95"/>
        <end position="318"/>
    </location>
</feature>
<dbReference type="Proteomes" id="UP000269289">
    <property type="component" value="Unassembled WGS sequence"/>
</dbReference>
<accession>A0A3M2J5H5</accession>
<dbReference type="PANTHER" id="PTHR43163:SF6">
    <property type="entry name" value="DIPEPTIDE TRANSPORT SYSTEM PERMEASE PROTEIN DPPB-RELATED"/>
    <property type="match status" value="1"/>
</dbReference>
<evidence type="ECO:0000313" key="9">
    <source>
        <dbReference type="EMBL" id="RMI06783.1"/>
    </source>
</evidence>
<evidence type="ECO:0000256" key="4">
    <source>
        <dbReference type="ARBA" id="ARBA00022692"/>
    </source>
</evidence>
<dbReference type="GO" id="GO:0071916">
    <property type="term" value="F:dipeptide transmembrane transporter activity"/>
    <property type="evidence" value="ECO:0007669"/>
    <property type="project" value="TreeGrafter"/>
</dbReference>
<evidence type="ECO:0000256" key="2">
    <source>
        <dbReference type="ARBA" id="ARBA00022448"/>
    </source>
</evidence>
<feature type="transmembrane region" description="Helical" evidence="7">
    <location>
        <begin position="257"/>
        <end position="279"/>
    </location>
</feature>
<keyword evidence="10" id="KW-1185">Reference proteome</keyword>
<evidence type="ECO:0000256" key="3">
    <source>
        <dbReference type="ARBA" id="ARBA00022475"/>
    </source>
</evidence>
<evidence type="ECO:0000259" key="8">
    <source>
        <dbReference type="PROSITE" id="PS50928"/>
    </source>
</evidence>
<comment type="similarity">
    <text evidence="7">Belongs to the binding-protein-dependent transport system permease family.</text>
</comment>
<feature type="transmembrane region" description="Helical" evidence="7">
    <location>
        <begin position="101"/>
        <end position="120"/>
    </location>
</feature>
<evidence type="ECO:0000256" key="7">
    <source>
        <dbReference type="RuleBase" id="RU363032"/>
    </source>
</evidence>
<comment type="subcellular location">
    <subcellularLocation>
        <location evidence="1 7">Cell membrane</location>
        <topology evidence="1 7">Multi-pass membrane protein</topology>
    </subcellularLocation>
</comment>
<keyword evidence="3" id="KW-1003">Cell membrane</keyword>
<sequence>MVMFLIKRVAAMLAVLLALTMALFGLQEVSGVDPAKAYVGANASADAVAAARERLGLDEPLVQRYLTYLDGVLHGDLQNSLRSRTPVADNLAQVLPASLELAAWVLGIALLLGVAFAALTTLRWRGAGVVRVVLLSGAAAPTFLLGMVALLVFYGNLGWLPSGGRTGLRDAPAGPTGFLVLDGLLAGRFDVAGDAVTHLALPALCAAISPAVAIGRVLVDGLKANMAADHARTARAAGMSERQVLARHAVRNSLGPTLSMVGIQAGMLLAGLVVVEKIFDWPGVGSYLDKSVAASDFPAIAGVALLLGVVYVLLNTVVDCLQAAADRRIALT</sequence>
<dbReference type="InterPro" id="IPR000515">
    <property type="entry name" value="MetI-like"/>
</dbReference>
<dbReference type="EMBL" id="RFFI01000094">
    <property type="protein sequence ID" value="RMI06783.1"/>
    <property type="molecule type" value="Genomic_DNA"/>
</dbReference>
<proteinExistence type="inferred from homology"/>
<evidence type="ECO:0000313" key="10">
    <source>
        <dbReference type="Proteomes" id="UP000269289"/>
    </source>
</evidence>
<keyword evidence="6 7" id="KW-0472">Membrane</keyword>